<accession>A0AAU8B5M0</accession>
<evidence type="ECO:0000313" key="1">
    <source>
        <dbReference type="EMBL" id="XCD07612.1"/>
    </source>
</evidence>
<reference evidence="1" key="1">
    <citation type="submission" date="2024-03" db="EMBL/GenBank/DDBJ databases">
        <title>Diverse circular DNA viruses in blood, oral, and fecal samples of captive lemurs.</title>
        <authorList>
            <person name="Paietta E.N."/>
            <person name="Kraberger S."/>
            <person name="Lund M.C."/>
            <person name="Custer J.M."/>
            <person name="Vargas K.M."/>
            <person name="Ehmke E.E."/>
            <person name="Yoder A.D."/>
            <person name="Varsani A."/>
        </authorList>
    </citation>
    <scope>NUCLEOTIDE SEQUENCE</scope>
    <source>
        <strain evidence="1">Duke_28FS_2</strain>
    </source>
</reference>
<organism evidence="1">
    <name type="scientific">Dulem virus 33</name>
    <dbReference type="NCBI Taxonomy" id="3145751"/>
    <lineage>
        <taxon>Viruses</taxon>
        <taxon>Duplodnaviria</taxon>
        <taxon>Heunggongvirae</taxon>
        <taxon>Uroviricota</taxon>
        <taxon>Caudoviricetes</taxon>
    </lineage>
</organism>
<proteinExistence type="predicted"/>
<dbReference type="EMBL" id="PP511792">
    <property type="protein sequence ID" value="XCD07612.1"/>
    <property type="molecule type" value="Genomic_DNA"/>
</dbReference>
<name>A0AAU8B5M0_9CAUD</name>
<sequence length="153" mass="16872">MAYPNFYNPYQSYYQPPMPDQLTQLRQGQYQQQMTAPAVQQPANNGINWVQGEEGAKAYLVAAGNSVLLMDSEATSFYIKSTDPSGMPLPLRIFDYTERTAAPKTPVQAAQEPGVEYVTRSEFDALEAKIDGILAVSAADKKPAKKKEETDDG</sequence>
<protein>
    <submittedName>
        <fullName evidence="1">Uncharacterized protein</fullName>
    </submittedName>
</protein>